<dbReference type="InterPro" id="IPR011333">
    <property type="entry name" value="SKP1/BTB/POZ_sf"/>
</dbReference>
<dbReference type="PROSITE" id="PS50097">
    <property type="entry name" value="BTB"/>
    <property type="match status" value="1"/>
</dbReference>
<dbReference type="InterPro" id="IPR000210">
    <property type="entry name" value="BTB/POZ_dom"/>
</dbReference>
<dbReference type="Gene3D" id="3.30.710.10">
    <property type="entry name" value="Potassium Channel Kv1.1, Chain A"/>
    <property type="match status" value="1"/>
</dbReference>
<dbReference type="AlphaFoldDB" id="A0A914PCU9"/>
<dbReference type="CDD" id="cd14733">
    <property type="entry name" value="BACK"/>
    <property type="match status" value="1"/>
</dbReference>
<organism evidence="2 3">
    <name type="scientific">Panagrolaimus davidi</name>
    <dbReference type="NCBI Taxonomy" id="227884"/>
    <lineage>
        <taxon>Eukaryota</taxon>
        <taxon>Metazoa</taxon>
        <taxon>Ecdysozoa</taxon>
        <taxon>Nematoda</taxon>
        <taxon>Chromadorea</taxon>
        <taxon>Rhabditida</taxon>
        <taxon>Tylenchina</taxon>
        <taxon>Panagrolaimomorpha</taxon>
        <taxon>Panagrolaimoidea</taxon>
        <taxon>Panagrolaimidae</taxon>
        <taxon>Panagrolaimus</taxon>
    </lineage>
</organism>
<reference evidence="3" key="1">
    <citation type="submission" date="2022-11" db="UniProtKB">
        <authorList>
            <consortium name="WormBaseParasite"/>
        </authorList>
    </citation>
    <scope>IDENTIFICATION</scope>
</reference>
<proteinExistence type="predicted"/>
<evidence type="ECO:0000313" key="2">
    <source>
        <dbReference type="Proteomes" id="UP000887578"/>
    </source>
</evidence>
<evidence type="ECO:0000259" key="1">
    <source>
        <dbReference type="PROSITE" id="PS50097"/>
    </source>
</evidence>
<protein>
    <submittedName>
        <fullName evidence="3">BTB domain-containing protein</fullName>
    </submittedName>
</protein>
<sequence>MHLKTPLMKKITLWGEKATVKFNENIEFIISLIPIAFTPYSPPPPSYQNAQVTYKIENVKGDFEVLKLVYPGSVINIPFDNTTKTFSINCVPKLQTLDFYIMANMGIQTVVSVTHQLQISKERQKGDFHYSTKLQGINLMLSFIVEMPHSDVQNSVECESHPESISSNNFIENEEYRNFSEKQFAQNLPTLIQECAESESSTTESEYDCIWYNDMILITTDGKFFSFHHSFLSKHSIKFAQIYQTSESLPIVINLNLNSYFFQTVIDFLNGNSDPISNGIVENEPDIFFFSDEFQISSLLQAGLPQFQAFFITPLNVCQTIQMAFDKDCEETKKICKKFFLGNLSKINPQEFVKLSSEIKSYLSSS</sequence>
<dbReference type="Proteomes" id="UP000887578">
    <property type="component" value="Unplaced"/>
</dbReference>
<accession>A0A914PCU9</accession>
<feature type="domain" description="BTB" evidence="1">
    <location>
        <begin position="213"/>
        <end position="278"/>
    </location>
</feature>
<evidence type="ECO:0000313" key="3">
    <source>
        <dbReference type="WBParaSite" id="PDA_v2.g1259.t1"/>
    </source>
</evidence>
<dbReference type="WBParaSite" id="PDA_v2.g1259.t1">
    <property type="protein sequence ID" value="PDA_v2.g1259.t1"/>
    <property type="gene ID" value="PDA_v2.g1259"/>
</dbReference>
<name>A0A914PCU9_9BILA</name>
<keyword evidence="2" id="KW-1185">Reference proteome</keyword>